<evidence type="ECO:0000313" key="2">
    <source>
        <dbReference type="Proteomes" id="UP000800200"/>
    </source>
</evidence>
<evidence type="ECO:0000313" key="1">
    <source>
        <dbReference type="EMBL" id="KAF2177049.1"/>
    </source>
</evidence>
<dbReference type="EMBL" id="ML994696">
    <property type="protein sequence ID" value="KAF2177049.1"/>
    <property type="molecule type" value="Genomic_DNA"/>
</dbReference>
<gene>
    <name evidence="1" type="ORF">K469DRAFT_721136</name>
</gene>
<sequence>MVLAVAKPRLLRILQLSAGARTSSHQAQLQGDEGKLLRLHTRPCERYIDADRKPSAPAWTFQPSSTPFSPGVPAHSHTTTPAHESFLLCFCPVL</sequence>
<dbReference type="AlphaFoldDB" id="A0A6A6DFP8"/>
<name>A0A6A6DFP8_9PEZI</name>
<reference evidence="1" key="1">
    <citation type="journal article" date="2020" name="Stud. Mycol.">
        <title>101 Dothideomycetes genomes: a test case for predicting lifestyles and emergence of pathogens.</title>
        <authorList>
            <person name="Haridas S."/>
            <person name="Albert R."/>
            <person name="Binder M."/>
            <person name="Bloem J."/>
            <person name="Labutti K."/>
            <person name="Salamov A."/>
            <person name="Andreopoulos B."/>
            <person name="Baker S."/>
            <person name="Barry K."/>
            <person name="Bills G."/>
            <person name="Bluhm B."/>
            <person name="Cannon C."/>
            <person name="Castanera R."/>
            <person name="Culley D."/>
            <person name="Daum C."/>
            <person name="Ezra D."/>
            <person name="Gonzalez J."/>
            <person name="Henrissat B."/>
            <person name="Kuo A."/>
            <person name="Liang C."/>
            <person name="Lipzen A."/>
            <person name="Lutzoni F."/>
            <person name="Magnuson J."/>
            <person name="Mondo S."/>
            <person name="Nolan M."/>
            <person name="Ohm R."/>
            <person name="Pangilinan J."/>
            <person name="Park H.-J."/>
            <person name="Ramirez L."/>
            <person name="Alfaro M."/>
            <person name="Sun H."/>
            <person name="Tritt A."/>
            <person name="Yoshinaga Y."/>
            <person name="Zwiers L.-H."/>
            <person name="Turgeon B."/>
            <person name="Goodwin S."/>
            <person name="Spatafora J."/>
            <person name="Crous P."/>
            <person name="Grigoriev I."/>
        </authorList>
    </citation>
    <scope>NUCLEOTIDE SEQUENCE</scope>
    <source>
        <strain evidence="1">CBS 207.26</strain>
    </source>
</reference>
<dbReference type="Proteomes" id="UP000800200">
    <property type="component" value="Unassembled WGS sequence"/>
</dbReference>
<organism evidence="1 2">
    <name type="scientific">Zopfia rhizophila CBS 207.26</name>
    <dbReference type="NCBI Taxonomy" id="1314779"/>
    <lineage>
        <taxon>Eukaryota</taxon>
        <taxon>Fungi</taxon>
        <taxon>Dikarya</taxon>
        <taxon>Ascomycota</taxon>
        <taxon>Pezizomycotina</taxon>
        <taxon>Dothideomycetes</taxon>
        <taxon>Dothideomycetes incertae sedis</taxon>
        <taxon>Zopfiaceae</taxon>
        <taxon>Zopfia</taxon>
    </lineage>
</organism>
<keyword evidence="2" id="KW-1185">Reference proteome</keyword>
<protein>
    <submittedName>
        <fullName evidence="1">Uncharacterized protein</fullName>
    </submittedName>
</protein>
<accession>A0A6A6DFP8</accession>
<proteinExistence type="predicted"/>